<proteinExistence type="inferred from homology"/>
<dbReference type="PANTHER" id="PTHR23420:SF0">
    <property type="entry name" value="ADENOSYLHOMOCYSTEINASE"/>
    <property type="match status" value="1"/>
</dbReference>
<dbReference type="SMART" id="SM00996">
    <property type="entry name" value="AdoHcyase"/>
    <property type="match status" value="1"/>
</dbReference>
<dbReference type="InterPro" id="IPR042172">
    <property type="entry name" value="Adenosylhomocyst_ase-like_sf"/>
</dbReference>
<reference evidence="12 13" key="1">
    <citation type="journal article" date="2024" name="BMC Genomics">
        <title>Genome assembly of redclaw crayfish (Cherax quadricarinatus) provides insights into its immune adaptation and hypoxia tolerance.</title>
        <authorList>
            <person name="Liu Z."/>
            <person name="Zheng J."/>
            <person name="Li H."/>
            <person name="Fang K."/>
            <person name="Wang S."/>
            <person name="He J."/>
            <person name="Zhou D."/>
            <person name="Weng S."/>
            <person name="Chi M."/>
            <person name="Gu Z."/>
            <person name="He J."/>
            <person name="Li F."/>
            <person name="Wang M."/>
        </authorList>
    </citation>
    <scope>NUCLEOTIDE SEQUENCE [LARGE SCALE GENOMIC DNA]</scope>
    <source>
        <strain evidence="12">ZL_2023a</strain>
    </source>
</reference>
<dbReference type="Gene3D" id="3.40.50.1480">
    <property type="entry name" value="Adenosylhomocysteinase-like"/>
    <property type="match status" value="3"/>
</dbReference>
<feature type="binding site" evidence="8">
    <location>
        <begin position="301"/>
        <end position="303"/>
    </location>
    <ligand>
        <name>NAD(+)</name>
        <dbReference type="ChEBI" id="CHEBI:57540"/>
    </ligand>
</feature>
<keyword evidence="13" id="KW-1185">Reference proteome</keyword>
<evidence type="ECO:0000256" key="4">
    <source>
        <dbReference type="ARBA" id="ARBA00022801"/>
    </source>
</evidence>
<evidence type="ECO:0000313" key="12">
    <source>
        <dbReference type="EMBL" id="KAK8729480.1"/>
    </source>
</evidence>
<evidence type="ECO:0000259" key="11">
    <source>
        <dbReference type="SMART" id="SM00997"/>
    </source>
</evidence>
<dbReference type="EMBL" id="JARKIK010000067">
    <property type="protein sequence ID" value="KAK8729480.1"/>
    <property type="molecule type" value="Genomic_DNA"/>
</dbReference>
<dbReference type="AlphaFoldDB" id="A0AAW0WBZ5"/>
<dbReference type="NCBIfam" id="TIGR00936">
    <property type="entry name" value="ahcY"/>
    <property type="match status" value="1"/>
</dbReference>
<sequence length="434" mass="47935">MTSKPPFKVADINLADFGRKEIIMAEKEMPGLMSLRKKYGAEKPLKGARVAGCLHMTIQTAVLIETLTELGAEVQWSSCNIFSTQDHAAAAIAKSGVPVYAWKGETDEEYIWCIEQTLIFSDGQPLNMILDDGGDLTNLVHEKHPNLLADIKGLSEETTTGVHNLYKMMREGKLKVPAFNVNDSVTKSKFDNLYGCRESLTDGIKRATDIMLAGKTCVVAGYGDVGKGSAQSLRAFGARVLITEIDPINALQAACEGYQVTTMDEAIKQGASIFVTTTGCRDIITGEHFNMMRDDSIVCNIGHFDIEIDVKWLDQNCVEKINIKPQVDRYLLKSGNHVILLAEGRLVNLGCAMGHPSFVMSNSFTNQVIAQIELWTKPGQYPVGVHFLPKKLDEEVARLHLDHLGVKLTKLNATQSEYLGLPVDGPFKPEHYRY</sequence>
<feature type="domain" description="S-adenosyl-L-homocysteine hydrolase NAD binding" evidence="11">
    <location>
        <begin position="192"/>
        <end position="354"/>
    </location>
</feature>
<keyword evidence="3 9" id="KW-0554">One-carbon metabolism</keyword>
<feature type="binding site" evidence="8">
    <location>
        <position position="355"/>
    </location>
    <ligand>
        <name>NAD(+)</name>
        <dbReference type="ChEBI" id="CHEBI:57540"/>
    </ligand>
</feature>
<dbReference type="Pfam" id="PF00670">
    <property type="entry name" value="AdoHcyase_NAD"/>
    <property type="match status" value="1"/>
</dbReference>
<comment type="similarity">
    <text evidence="2 10">Belongs to the adenosylhomocysteinase family.</text>
</comment>
<feature type="binding site" evidence="8">
    <location>
        <begin position="158"/>
        <end position="160"/>
    </location>
    <ligand>
        <name>NAD(+)</name>
        <dbReference type="ChEBI" id="CHEBI:57540"/>
    </ligand>
</feature>
<protein>
    <recommendedName>
        <fullName evidence="6 9">Adenosylhomocysteinase</fullName>
        <ecNumber evidence="6 9">3.13.2.1</ecNumber>
    </recommendedName>
</protein>
<comment type="catalytic activity">
    <reaction evidence="9">
        <text>S-adenosyl-L-homocysteine + H2O = L-homocysteine + adenosine</text>
        <dbReference type="Rhea" id="RHEA:21708"/>
        <dbReference type="ChEBI" id="CHEBI:15377"/>
        <dbReference type="ChEBI" id="CHEBI:16335"/>
        <dbReference type="ChEBI" id="CHEBI:57856"/>
        <dbReference type="ChEBI" id="CHEBI:58199"/>
        <dbReference type="EC" id="3.13.2.1"/>
    </reaction>
</comment>
<dbReference type="GO" id="GO:0006730">
    <property type="term" value="P:one-carbon metabolic process"/>
    <property type="evidence" value="ECO:0007669"/>
    <property type="project" value="UniProtKB-KW"/>
</dbReference>
<dbReference type="EC" id="3.13.2.1" evidence="6 9"/>
<dbReference type="FunFam" id="3.40.50.720:FF:000004">
    <property type="entry name" value="Adenosylhomocysteinase"/>
    <property type="match status" value="1"/>
</dbReference>
<dbReference type="PIRSF" id="PIRSF001109">
    <property type="entry name" value="Ad_hcy_hydrolase"/>
    <property type="match status" value="1"/>
</dbReference>
<dbReference type="GO" id="GO:0033353">
    <property type="term" value="P:S-adenosylmethionine cycle"/>
    <property type="evidence" value="ECO:0007669"/>
    <property type="project" value="TreeGrafter"/>
</dbReference>
<feature type="binding site" evidence="8">
    <location>
        <position position="249"/>
    </location>
    <ligand>
        <name>NAD(+)</name>
        <dbReference type="ChEBI" id="CHEBI:57540"/>
    </ligand>
</feature>
<feature type="binding site" evidence="8">
    <location>
        <begin position="223"/>
        <end position="228"/>
    </location>
    <ligand>
        <name>NAD(+)</name>
        <dbReference type="ChEBI" id="CHEBI:57540"/>
    </ligand>
</feature>
<accession>A0AAW0WBZ5</accession>
<evidence type="ECO:0000256" key="8">
    <source>
        <dbReference type="PIRSR" id="PIRSR001109-2"/>
    </source>
</evidence>
<comment type="caution">
    <text evidence="12">The sequence shown here is derived from an EMBL/GenBank/DDBJ whole genome shotgun (WGS) entry which is preliminary data.</text>
</comment>
<dbReference type="InterPro" id="IPR015878">
    <property type="entry name" value="Ado_hCys_hydrolase_NAD-bd"/>
</dbReference>
<dbReference type="Gene3D" id="3.40.50.720">
    <property type="entry name" value="NAD(P)-binding Rossmann-like Domain"/>
    <property type="match status" value="1"/>
</dbReference>
<evidence type="ECO:0000256" key="1">
    <source>
        <dbReference type="ARBA" id="ARBA00005195"/>
    </source>
</evidence>
<dbReference type="PROSITE" id="PS00739">
    <property type="entry name" value="ADOHCYASE_2"/>
    <property type="match status" value="1"/>
</dbReference>
<feature type="binding site" evidence="7">
    <location>
        <position position="57"/>
    </location>
    <ligand>
        <name>substrate</name>
    </ligand>
</feature>
<evidence type="ECO:0000256" key="7">
    <source>
        <dbReference type="PIRSR" id="PIRSR001109-1"/>
    </source>
</evidence>
<feature type="binding site" evidence="8">
    <location>
        <position position="348"/>
    </location>
    <ligand>
        <name>NAD(+)</name>
        <dbReference type="ChEBI" id="CHEBI:57540"/>
    </ligand>
</feature>
<feature type="binding site" evidence="7">
    <location>
        <position position="157"/>
    </location>
    <ligand>
        <name>substrate</name>
    </ligand>
</feature>
<dbReference type="GO" id="GO:0005829">
    <property type="term" value="C:cytosol"/>
    <property type="evidence" value="ECO:0007669"/>
    <property type="project" value="TreeGrafter"/>
</dbReference>
<dbReference type="SUPFAM" id="SSF51735">
    <property type="entry name" value="NAD(P)-binding Rossmann-fold domains"/>
    <property type="match status" value="1"/>
</dbReference>
<dbReference type="NCBIfam" id="NF004005">
    <property type="entry name" value="PRK05476.2-3"/>
    <property type="match status" value="1"/>
</dbReference>
<dbReference type="PANTHER" id="PTHR23420">
    <property type="entry name" value="ADENOSYLHOMOCYSTEINASE"/>
    <property type="match status" value="1"/>
</dbReference>
<evidence type="ECO:0000256" key="6">
    <source>
        <dbReference type="ARBA" id="ARBA00034527"/>
    </source>
</evidence>
<feature type="binding site" evidence="7">
    <location>
        <position position="191"/>
    </location>
    <ligand>
        <name>substrate</name>
    </ligand>
</feature>
<dbReference type="FunFam" id="3.40.50.1480:FF:000004">
    <property type="entry name" value="Adenosylhomocysteinase"/>
    <property type="match status" value="1"/>
</dbReference>
<name>A0AAW0WBZ5_CHEQU</name>
<dbReference type="Proteomes" id="UP001445076">
    <property type="component" value="Unassembled WGS sequence"/>
</dbReference>
<feature type="binding site" evidence="7">
    <location>
        <position position="187"/>
    </location>
    <ligand>
        <name>substrate</name>
    </ligand>
</feature>
<dbReference type="InterPro" id="IPR000043">
    <property type="entry name" value="Adenosylhomocysteinase-like"/>
</dbReference>
<evidence type="ECO:0000256" key="5">
    <source>
        <dbReference type="ARBA" id="ARBA00023027"/>
    </source>
</evidence>
<keyword evidence="5 8" id="KW-0520">NAD</keyword>
<organism evidence="12 13">
    <name type="scientific">Cherax quadricarinatus</name>
    <name type="common">Australian red claw crayfish</name>
    <dbReference type="NCBI Taxonomy" id="27406"/>
    <lineage>
        <taxon>Eukaryota</taxon>
        <taxon>Metazoa</taxon>
        <taxon>Ecdysozoa</taxon>
        <taxon>Arthropoda</taxon>
        <taxon>Crustacea</taxon>
        <taxon>Multicrustacea</taxon>
        <taxon>Malacostraca</taxon>
        <taxon>Eumalacostraca</taxon>
        <taxon>Eucarida</taxon>
        <taxon>Decapoda</taxon>
        <taxon>Pleocyemata</taxon>
        <taxon>Astacidea</taxon>
        <taxon>Parastacoidea</taxon>
        <taxon>Parastacidae</taxon>
        <taxon>Cherax</taxon>
    </lineage>
</organism>
<dbReference type="PROSITE" id="PS00738">
    <property type="entry name" value="ADOHCYASE_1"/>
    <property type="match status" value="1"/>
</dbReference>
<evidence type="ECO:0000256" key="3">
    <source>
        <dbReference type="ARBA" id="ARBA00022563"/>
    </source>
</evidence>
<feature type="binding site" evidence="8">
    <location>
        <position position="244"/>
    </location>
    <ligand>
        <name>NAD(+)</name>
        <dbReference type="ChEBI" id="CHEBI:57540"/>
    </ligand>
</feature>
<dbReference type="InterPro" id="IPR020082">
    <property type="entry name" value="S-Ado-L-homoCys_hydrolase_CS"/>
</dbReference>
<evidence type="ECO:0000256" key="2">
    <source>
        <dbReference type="ARBA" id="ARBA00007122"/>
    </source>
</evidence>
<evidence type="ECO:0000313" key="13">
    <source>
        <dbReference type="Proteomes" id="UP001445076"/>
    </source>
</evidence>
<feature type="binding site" evidence="7">
    <location>
        <position position="132"/>
    </location>
    <ligand>
        <name>substrate</name>
    </ligand>
</feature>
<gene>
    <name evidence="12" type="ORF">OTU49_008491</name>
</gene>
<dbReference type="GO" id="GO:0004013">
    <property type="term" value="F:adenosylhomocysteinase activity"/>
    <property type="evidence" value="ECO:0007669"/>
    <property type="project" value="UniProtKB-EC"/>
</dbReference>
<dbReference type="InterPro" id="IPR036291">
    <property type="entry name" value="NAD(P)-bd_dom_sf"/>
</dbReference>
<evidence type="ECO:0000256" key="9">
    <source>
        <dbReference type="RuleBase" id="RU000548"/>
    </source>
</evidence>
<dbReference type="Pfam" id="PF05221">
    <property type="entry name" value="AdoHcyase"/>
    <property type="match status" value="2"/>
</dbReference>
<dbReference type="CDD" id="cd00401">
    <property type="entry name" value="SAHH"/>
    <property type="match status" value="1"/>
</dbReference>
<dbReference type="HAMAP" id="MF_00563">
    <property type="entry name" value="AdoHcyase"/>
    <property type="match status" value="1"/>
</dbReference>
<dbReference type="SUPFAM" id="SSF52283">
    <property type="entry name" value="Formate/glycerate dehydrogenase catalytic domain-like"/>
    <property type="match status" value="1"/>
</dbReference>
<evidence type="ECO:0000256" key="10">
    <source>
        <dbReference type="RuleBase" id="RU004166"/>
    </source>
</evidence>
<dbReference type="SMART" id="SM00997">
    <property type="entry name" value="AdoHcyase_NAD"/>
    <property type="match status" value="1"/>
</dbReference>
<comment type="cofactor">
    <cofactor evidence="8 9">
        <name>NAD(+)</name>
        <dbReference type="ChEBI" id="CHEBI:57540"/>
    </cofactor>
    <text evidence="8 9">Binds 1 NAD(+) per subunit.</text>
</comment>
<comment type="pathway">
    <text evidence="1 9">Amino-acid biosynthesis; L-homocysteine biosynthesis; L-homocysteine from S-adenosyl-L-homocysteine: step 1/1.</text>
</comment>
<keyword evidence="4 9" id="KW-0378">Hydrolase</keyword>